<feature type="domain" description="Galactose-1-phosphate uridyl transferase N-terminal" evidence="13">
    <location>
        <begin position="76"/>
        <end position="242"/>
    </location>
</feature>
<dbReference type="InterPro" id="IPR005849">
    <property type="entry name" value="GalP_Utransf_N"/>
</dbReference>
<evidence type="ECO:0000256" key="12">
    <source>
        <dbReference type="SAM" id="MobiDB-lite"/>
    </source>
</evidence>
<keyword evidence="8" id="KW-0299">Galactose metabolism</keyword>
<dbReference type="GO" id="GO:0033499">
    <property type="term" value="P:galactose catabolic process via UDP-galactose, Leloir pathway"/>
    <property type="evidence" value="ECO:0007669"/>
    <property type="project" value="TreeGrafter"/>
</dbReference>
<comment type="similarity">
    <text evidence="2">Belongs to the galactose-1-phosphate uridylyltransferase type 1 family.</text>
</comment>
<feature type="active site" description="Tele-UMP-histidine intermediate" evidence="11">
    <location>
        <position position="234"/>
    </location>
</feature>
<evidence type="ECO:0000256" key="5">
    <source>
        <dbReference type="ARBA" id="ARBA00022695"/>
    </source>
</evidence>
<dbReference type="Pfam" id="PF01087">
    <property type="entry name" value="GalP_UDP_transf"/>
    <property type="match status" value="1"/>
</dbReference>
<evidence type="ECO:0000256" key="1">
    <source>
        <dbReference type="ARBA" id="ARBA00001947"/>
    </source>
</evidence>
<dbReference type="EC" id="2.7.7.12" evidence="10"/>
<keyword evidence="4 15" id="KW-0808">Transferase</keyword>
<sequence>MIHMADFAKYEPGAYAKEHIRITPTTLADGRDFFYLDDDPEYVSGAKTRELKDPRPLDYRFAPHLDADGNEVPYAAPQMRRDPLTGDWIPMATARMNRPITAGPGATAKGNPLAARKPGDPYQDGEVPDTDYNVVVFENRFPSMVRVPGEDDSVKFVNGSPLWEQKPAAGRCEVICFDPNEHGLPADLPVSRLRTVVEAWAFRTAEISTMEGIEQIFPFENHGAEIGVSLAHPHGQVYCYPFIAPKMEKELQHTEAYHDKTGGNLLKDIMNAEIEAGERVIMRNHSWVAYVPAAARWPLEVHVAPVRDVLTLDQLDDQERWDLASMYSHLLKRGNAFFDKGDGKGMDLPYIAAWHQAPIHDPRRENYRLNLQFFSFRRAANKIKYLAGSESGMAAWISDTTPELIAKRFHELGDVDIAD</sequence>
<feature type="region of interest" description="Disordered" evidence="12">
    <location>
        <begin position="101"/>
        <end position="127"/>
    </location>
</feature>
<reference evidence="15 16" key="1">
    <citation type="journal article" date="2017" name="BMC Genomics">
        <title>Comparative genomic and phylogenomic analyses of the Bifidobacteriaceae family.</title>
        <authorList>
            <person name="Lugli G.A."/>
            <person name="Milani C."/>
            <person name="Turroni F."/>
            <person name="Duranti S."/>
            <person name="Mancabelli L."/>
            <person name="Mangifesta M."/>
            <person name="Ferrario C."/>
            <person name="Modesto M."/>
            <person name="Mattarelli P."/>
            <person name="Jiri K."/>
            <person name="van Sinderen D."/>
            <person name="Ventura M."/>
        </authorList>
    </citation>
    <scope>NUCLEOTIDE SEQUENCE [LARGE SCALE GENOMIC DNA]</scope>
    <source>
        <strain evidence="15 16">DSM 100202</strain>
    </source>
</reference>
<name>A0A261G2M1_9BIFI</name>
<gene>
    <name evidence="15" type="ORF">BHAP_0551</name>
</gene>
<evidence type="ECO:0000313" key="15">
    <source>
        <dbReference type="EMBL" id="OZG65684.1"/>
    </source>
</evidence>
<comment type="cofactor">
    <cofactor evidence="1">
        <name>Zn(2+)</name>
        <dbReference type="ChEBI" id="CHEBI:29105"/>
    </cofactor>
</comment>
<accession>A0A261G2M1</accession>
<evidence type="ECO:0000256" key="10">
    <source>
        <dbReference type="NCBIfam" id="TIGR00209"/>
    </source>
</evidence>
<dbReference type="UniPathway" id="UPA00214"/>
<evidence type="ECO:0000256" key="4">
    <source>
        <dbReference type="ARBA" id="ARBA00022679"/>
    </source>
</evidence>
<evidence type="ECO:0000259" key="14">
    <source>
        <dbReference type="Pfam" id="PF02744"/>
    </source>
</evidence>
<dbReference type="Proteomes" id="UP000216074">
    <property type="component" value="Unassembled WGS sequence"/>
</dbReference>
<organism evidence="15 16">
    <name type="scientific">Bifidobacterium hapali</name>
    <dbReference type="NCBI Taxonomy" id="1630172"/>
    <lineage>
        <taxon>Bacteria</taxon>
        <taxon>Bacillati</taxon>
        <taxon>Actinomycetota</taxon>
        <taxon>Actinomycetes</taxon>
        <taxon>Bifidobacteriales</taxon>
        <taxon>Bifidobacteriaceae</taxon>
        <taxon>Bifidobacterium</taxon>
    </lineage>
</organism>
<keyword evidence="7" id="KW-0862">Zinc</keyword>
<evidence type="ECO:0000256" key="8">
    <source>
        <dbReference type="ARBA" id="ARBA00023144"/>
    </source>
</evidence>
<dbReference type="PANTHER" id="PTHR11943:SF1">
    <property type="entry name" value="GALACTOSE-1-PHOSPHATE URIDYLYLTRANSFERASE"/>
    <property type="match status" value="1"/>
</dbReference>
<evidence type="ECO:0000256" key="3">
    <source>
        <dbReference type="ARBA" id="ARBA00016340"/>
    </source>
</evidence>
<dbReference type="AlphaFoldDB" id="A0A261G2M1"/>
<dbReference type="InterPro" id="IPR036265">
    <property type="entry name" value="HIT-like_sf"/>
</dbReference>
<evidence type="ECO:0000259" key="13">
    <source>
        <dbReference type="Pfam" id="PF01087"/>
    </source>
</evidence>
<dbReference type="InterPro" id="IPR005850">
    <property type="entry name" value="GalP_Utransf_C"/>
</dbReference>
<dbReference type="PANTHER" id="PTHR11943">
    <property type="entry name" value="GALACTOSE-1-PHOSPHATE URIDYLYLTRANSFERASE"/>
    <property type="match status" value="1"/>
</dbReference>
<keyword evidence="5 15" id="KW-0548">Nucleotidyltransferase</keyword>
<dbReference type="GO" id="GO:0005737">
    <property type="term" value="C:cytoplasm"/>
    <property type="evidence" value="ECO:0007669"/>
    <property type="project" value="TreeGrafter"/>
</dbReference>
<dbReference type="EMBL" id="MWWY01000011">
    <property type="protein sequence ID" value="OZG65684.1"/>
    <property type="molecule type" value="Genomic_DNA"/>
</dbReference>
<dbReference type="GO" id="GO:0008108">
    <property type="term" value="F:UDP-glucose:hexose-1-phosphate uridylyltransferase activity"/>
    <property type="evidence" value="ECO:0007669"/>
    <property type="project" value="UniProtKB-UniRule"/>
</dbReference>
<dbReference type="InterPro" id="IPR001937">
    <property type="entry name" value="GalP_UDPtransf1"/>
</dbReference>
<dbReference type="SUPFAM" id="SSF54197">
    <property type="entry name" value="HIT-like"/>
    <property type="match status" value="2"/>
</dbReference>
<dbReference type="PIRSF" id="PIRSF000808">
    <property type="entry name" value="GalT"/>
    <property type="match status" value="1"/>
</dbReference>
<evidence type="ECO:0000256" key="9">
    <source>
        <dbReference type="ARBA" id="ARBA00023277"/>
    </source>
</evidence>
<keyword evidence="9" id="KW-0119">Carbohydrate metabolism</keyword>
<evidence type="ECO:0000256" key="11">
    <source>
        <dbReference type="PIRSR" id="PIRSR000808-1"/>
    </source>
</evidence>
<dbReference type="GO" id="GO:0008270">
    <property type="term" value="F:zinc ion binding"/>
    <property type="evidence" value="ECO:0007669"/>
    <property type="project" value="InterPro"/>
</dbReference>
<evidence type="ECO:0000313" key="16">
    <source>
        <dbReference type="Proteomes" id="UP000216074"/>
    </source>
</evidence>
<dbReference type="NCBIfam" id="TIGR00209">
    <property type="entry name" value="galT_1"/>
    <property type="match status" value="1"/>
</dbReference>
<dbReference type="Gene3D" id="3.30.428.10">
    <property type="entry name" value="HIT-like"/>
    <property type="match status" value="2"/>
</dbReference>
<dbReference type="Pfam" id="PF02744">
    <property type="entry name" value="GalP_UDP_tr_C"/>
    <property type="match status" value="1"/>
</dbReference>
<evidence type="ECO:0000256" key="7">
    <source>
        <dbReference type="ARBA" id="ARBA00022833"/>
    </source>
</evidence>
<proteinExistence type="inferred from homology"/>
<keyword evidence="16" id="KW-1185">Reference proteome</keyword>
<feature type="domain" description="Galactose-1-phosphate uridyl transferase C-terminal" evidence="14">
    <location>
        <begin position="251"/>
        <end position="370"/>
    </location>
</feature>
<comment type="caution">
    <text evidence="15">The sequence shown here is derived from an EMBL/GenBank/DDBJ whole genome shotgun (WGS) entry which is preliminary data.</text>
</comment>
<dbReference type="CDD" id="cd00608">
    <property type="entry name" value="GalT"/>
    <property type="match status" value="1"/>
</dbReference>
<evidence type="ECO:0000256" key="2">
    <source>
        <dbReference type="ARBA" id="ARBA00010951"/>
    </source>
</evidence>
<keyword evidence="6" id="KW-0479">Metal-binding</keyword>
<protein>
    <recommendedName>
        <fullName evidence="3 10">Galactose-1-phosphate uridylyltransferase</fullName>
        <ecNumber evidence="10">2.7.7.12</ecNumber>
    </recommendedName>
</protein>
<evidence type="ECO:0000256" key="6">
    <source>
        <dbReference type="ARBA" id="ARBA00022723"/>
    </source>
</evidence>